<dbReference type="Gene3D" id="3.40.190.10">
    <property type="entry name" value="Periplasmic binding protein-like II"/>
    <property type="match status" value="1"/>
</dbReference>
<feature type="non-terminal residue" evidence="3">
    <location>
        <position position="376"/>
    </location>
</feature>
<reference evidence="3" key="2">
    <citation type="journal article" date="2021" name="Microbiome">
        <title>Successional dynamics and alternative stable states in a saline activated sludge microbial community over 9 years.</title>
        <authorList>
            <person name="Wang Y."/>
            <person name="Ye J."/>
            <person name="Ju F."/>
            <person name="Liu L."/>
            <person name="Boyd J.A."/>
            <person name="Deng Y."/>
            <person name="Parks D.H."/>
            <person name="Jiang X."/>
            <person name="Yin X."/>
            <person name="Woodcroft B.J."/>
            <person name="Tyson G.W."/>
            <person name="Hugenholtz P."/>
            <person name="Polz M.F."/>
            <person name="Zhang T."/>
        </authorList>
    </citation>
    <scope>NUCLEOTIDE SEQUENCE</scope>
    <source>
        <strain evidence="3">HKST-UBA01</strain>
    </source>
</reference>
<accession>A0A956M2E9</accession>
<feature type="domain" description="Solute-binding protein family 5" evidence="2">
    <location>
        <begin position="66"/>
        <end position="355"/>
    </location>
</feature>
<dbReference type="PANTHER" id="PTHR30290:SF38">
    <property type="entry name" value="D,D-DIPEPTIDE-BINDING PERIPLASMIC PROTEIN DDPA-RELATED"/>
    <property type="match status" value="1"/>
</dbReference>
<evidence type="ECO:0000259" key="2">
    <source>
        <dbReference type="Pfam" id="PF00496"/>
    </source>
</evidence>
<dbReference type="GO" id="GO:0015833">
    <property type="term" value="P:peptide transport"/>
    <property type="evidence" value="ECO:0007669"/>
    <property type="project" value="TreeGrafter"/>
</dbReference>
<evidence type="ECO:0000313" key="4">
    <source>
        <dbReference type="Proteomes" id="UP000697710"/>
    </source>
</evidence>
<keyword evidence="1" id="KW-0732">Signal</keyword>
<dbReference type="Proteomes" id="UP000697710">
    <property type="component" value="Unassembled WGS sequence"/>
</dbReference>
<dbReference type="AlphaFoldDB" id="A0A956M2E9"/>
<gene>
    <name evidence="3" type="ORF">KC729_19765</name>
</gene>
<evidence type="ECO:0000256" key="1">
    <source>
        <dbReference type="ARBA" id="ARBA00022729"/>
    </source>
</evidence>
<evidence type="ECO:0000313" key="3">
    <source>
        <dbReference type="EMBL" id="MCA9729931.1"/>
    </source>
</evidence>
<dbReference type="EMBL" id="JAGQHR010000905">
    <property type="protein sequence ID" value="MCA9729931.1"/>
    <property type="molecule type" value="Genomic_DNA"/>
</dbReference>
<reference evidence="3" key="1">
    <citation type="submission" date="2020-04" db="EMBL/GenBank/DDBJ databases">
        <authorList>
            <person name="Zhang T."/>
        </authorList>
    </citation>
    <scope>NUCLEOTIDE SEQUENCE</scope>
    <source>
        <strain evidence="3">HKST-UBA01</strain>
    </source>
</reference>
<dbReference type="SUPFAM" id="SSF53850">
    <property type="entry name" value="Periplasmic binding protein-like II"/>
    <property type="match status" value="1"/>
</dbReference>
<protein>
    <recommendedName>
        <fullName evidence="2">Solute-binding protein family 5 domain-containing protein</fullName>
    </recommendedName>
</protein>
<organism evidence="3 4">
    <name type="scientific">Eiseniibacteriota bacterium</name>
    <dbReference type="NCBI Taxonomy" id="2212470"/>
    <lineage>
        <taxon>Bacteria</taxon>
        <taxon>Candidatus Eiseniibacteriota</taxon>
    </lineage>
</organism>
<dbReference type="PANTHER" id="PTHR30290">
    <property type="entry name" value="PERIPLASMIC BINDING COMPONENT OF ABC TRANSPORTER"/>
    <property type="match status" value="1"/>
</dbReference>
<dbReference type="GO" id="GO:1904680">
    <property type="term" value="F:peptide transmembrane transporter activity"/>
    <property type="evidence" value="ECO:0007669"/>
    <property type="project" value="TreeGrafter"/>
</dbReference>
<dbReference type="Gene3D" id="3.90.76.10">
    <property type="entry name" value="Dipeptide-binding Protein, Domain 1"/>
    <property type="match status" value="1"/>
</dbReference>
<name>A0A956M2E9_UNCEI</name>
<comment type="caution">
    <text evidence="3">The sequence shown here is derived from an EMBL/GenBank/DDBJ whole genome shotgun (WGS) entry which is preliminary data.</text>
</comment>
<dbReference type="Gene3D" id="3.10.105.10">
    <property type="entry name" value="Dipeptide-binding Protein, Domain 3"/>
    <property type="match status" value="1"/>
</dbReference>
<proteinExistence type="predicted"/>
<dbReference type="InterPro" id="IPR000914">
    <property type="entry name" value="SBP_5_dom"/>
</dbReference>
<dbReference type="Pfam" id="PF00496">
    <property type="entry name" value="SBP_bac_5"/>
    <property type="match status" value="1"/>
</dbReference>
<dbReference type="InterPro" id="IPR039424">
    <property type="entry name" value="SBP_5"/>
</dbReference>
<sequence length="376" mass="41141">MALLGIGCHEREPALPETPVRSGGCLRVLQERANDLDPVLIDDIYEGTVANQVYEGLVKASPNLAIVPSLAESWVISEDGLRYRFRLRRGVRFHDGQELTAEAVVSSLTRVLSPNKPKECLAESYLGHIEGAQDFQEGRAESVRGLLALDPLTVEIVLDTPVSFFLAVLAMDQLRIVPPSPDTDANLRDHPMGTGPFRFGGRMADGSVVLLRNDQYWGKTALLDSLVLVCGDDVSKDERVTMLTAGVVDVAWVDADHREVLERDNGFDLTYAPELSVSFLGLNCELAPLDDVRVRRAIAHCIDRRTFRSPDFDDVIVAAGVLPPGMPGYLPEPRVPAYDVSRAEALIAQAGYGASHPCPPIDLYVSSSGTLRKWIE</sequence>